<name>B8IJL9_METNO</name>
<gene>
    <name evidence="1" type="ordered locus">Mnod_3136</name>
</gene>
<accession>B8IJL9</accession>
<dbReference type="KEGG" id="mno:Mnod_3136"/>
<sequence>MAIRLAFDAYDAVPVFRTSLGPAAAERQALLALERSPPKWMPVRRQGARKIKDLGAVPVSVETGTAPVGLLASGLALASVTHRRLVRWPA</sequence>
<dbReference type="Proteomes" id="UP000008207">
    <property type="component" value="Chromosome"/>
</dbReference>
<dbReference type="STRING" id="460265.Mnod_3136"/>
<dbReference type="EMBL" id="CP001349">
    <property type="protein sequence ID" value="ACL58067.1"/>
    <property type="molecule type" value="Genomic_DNA"/>
</dbReference>
<dbReference type="RefSeq" id="WP_015929737.1">
    <property type="nucleotide sequence ID" value="NC_011894.1"/>
</dbReference>
<dbReference type="AlphaFoldDB" id="B8IJL9"/>
<protein>
    <submittedName>
        <fullName evidence="1">Uncharacterized protein</fullName>
    </submittedName>
</protein>
<proteinExistence type="predicted"/>
<organism evidence="1 2">
    <name type="scientific">Methylobacterium nodulans (strain LMG 21967 / CNCM I-2342 / ORS 2060)</name>
    <dbReference type="NCBI Taxonomy" id="460265"/>
    <lineage>
        <taxon>Bacteria</taxon>
        <taxon>Pseudomonadati</taxon>
        <taxon>Pseudomonadota</taxon>
        <taxon>Alphaproteobacteria</taxon>
        <taxon>Hyphomicrobiales</taxon>
        <taxon>Methylobacteriaceae</taxon>
        <taxon>Methylobacterium</taxon>
    </lineage>
</organism>
<dbReference type="HOGENOM" id="CLU_2437436_0_0_5"/>
<keyword evidence="2" id="KW-1185">Reference proteome</keyword>
<evidence type="ECO:0000313" key="1">
    <source>
        <dbReference type="EMBL" id="ACL58067.1"/>
    </source>
</evidence>
<reference evidence="1 2" key="1">
    <citation type="submission" date="2009-01" db="EMBL/GenBank/DDBJ databases">
        <title>Complete sequence of chromosome of Methylobacterium nodulans ORS 2060.</title>
        <authorList>
            <consortium name="US DOE Joint Genome Institute"/>
            <person name="Lucas S."/>
            <person name="Copeland A."/>
            <person name="Lapidus A."/>
            <person name="Glavina del Rio T."/>
            <person name="Dalin E."/>
            <person name="Tice H."/>
            <person name="Bruce D."/>
            <person name="Goodwin L."/>
            <person name="Pitluck S."/>
            <person name="Sims D."/>
            <person name="Brettin T."/>
            <person name="Detter J.C."/>
            <person name="Han C."/>
            <person name="Larimer F."/>
            <person name="Land M."/>
            <person name="Hauser L."/>
            <person name="Kyrpides N."/>
            <person name="Ivanova N."/>
            <person name="Marx C.J."/>
            <person name="Richardson P."/>
        </authorList>
    </citation>
    <scope>NUCLEOTIDE SEQUENCE [LARGE SCALE GENOMIC DNA]</scope>
    <source>
        <strain evidence="2">LMG 21967 / CNCM I-2342 / ORS 2060</strain>
    </source>
</reference>
<evidence type="ECO:0000313" key="2">
    <source>
        <dbReference type="Proteomes" id="UP000008207"/>
    </source>
</evidence>